<dbReference type="GO" id="GO:0046872">
    <property type="term" value="F:metal ion binding"/>
    <property type="evidence" value="ECO:0007669"/>
    <property type="project" value="UniProtKB-KW"/>
</dbReference>
<feature type="disulfide bond" description="Redox-active" evidence="4">
    <location>
        <begin position="77"/>
        <end position="81"/>
    </location>
</feature>
<dbReference type="InterPro" id="IPR036249">
    <property type="entry name" value="Thioredoxin-like_sf"/>
</dbReference>
<dbReference type="InterPro" id="IPR013766">
    <property type="entry name" value="Thioredoxin_domain"/>
</dbReference>
<dbReference type="PANTHER" id="PTHR12151">
    <property type="entry name" value="ELECTRON TRANSPORT PROTIN SCO1/SENC FAMILY MEMBER"/>
    <property type="match status" value="1"/>
</dbReference>
<dbReference type="CDD" id="cd02968">
    <property type="entry name" value="SCO"/>
    <property type="match status" value="1"/>
</dbReference>
<feature type="binding site" evidence="3">
    <location>
        <position position="77"/>
    </location>
    <ligand>
        <name>Cu cation</name>
        <dbReference type="ChEBI" id="CHEBI:23378"/>
    </ligand>
</feature>
<evidence type="ECO:0000259" key="5">
    <source>
        <dbReference type="PROSITE" id="PS51352"/>
    </source>
</evidence>
<feature type="domain" description="Thioredoxin" evidence="5">
    <location>
        <begin position="39"/>
        <end position="201"/>
    </location>
</feature>
<evidence type="ECO:0000256" key="4">
    <source>
        <dbReference type="PIRSR" id="PIRSR603782-2"/>
    </source>
</evidence>
<dbReference type="AlphaFoldDB" id="A0A418VRP4"/>
<evidence type="ECO:0000313" key="6">
    <source>
        <dbReference type="EMBL" id="RJF79155.1"/>
    </source>
</evidence>
<feature type="binding site" evidence="3">
    <location>
        <position position="166"/>
    </location>
    <ligand>
        <name>Cu cation</name>
        <dbReference type="ChEBI" id="CHEBI:23378"/>
    </ligand>
</feature>
<keyword evidence="3" id="KW-0479">Metal-binding</keyword>
<organism evidence="6 7">
    <name type="scientific">Azospirillum cavernae</name>
    <dbReference type="NCBI Taxonomy" id="2320860"/>
    <lineage>
        <taxon>Bacteria</taxon>
        <taxon>Pseudomonadati</taxon>
        <taxon>Pseudomonadota</taxon>
        <taxon>Alphaproteobacteria</taxon>
        <taxon>Rhodospirillales</taxon>
        <taxon>Azospirillaceae</taxon>
        <taxon>Azospirillum</taxon>
    </lineage>
</organism>
<dbReference type="Proteomes" id="UP000283458">
    <property type="component" value="Unassembled WGS sequence"/>
</dbReference>
<gene>
    <name evidence="6" type="ORF">D3877_20220</name>
</gene>
<keyword evidence="7" id="KW-1185">Reference proteome</keyword>
<dbReference type="EMBL" id="QYUL01000003">
    <property type="protein sequence ID" value="RJF79155.1"/>
    <property type="molecule type" value="Genomic_DNA"/>
</dbReference>
<dbReference type="Gene3D" id="3.40.30.10">
    <property type="entry name" value="Glutaredoxin"/>
    <property type="match status" value="1"/>
</dbReference>
<proteinExistence type="inferred from homology"/>
<protein>
    <submittedName>
        <fullName evidence="6">SCO family protein</fullName>
    </submittedName>
</protein>
<reference evidence="6 7" key="1">
    <citation type="submission" date="2018-09" db="EMBL/GenBank/DDBJ databases">
        <authorList>
            <person name="Zhu H."/>
        </authorList>
    </citation>
    <scope>NUCLEOTIDE SEQUENCE [LARGE SCALE GENOMIC DNA]</scope>
    <source>
        <strain evidence="6 7">K2W22B-5</strain>
    </source>
</reference>
<comment type="caution">
    <text evidence="6">The sequence shown here is derived from an EMBL/GenBank/DDBJ whole genome shotgun (WGS) entry which is preliminary data.</text>
</comment>
<keyword evidence="4" id="KW-1015">Disulfide bond</keyword>
<evidence type="ECO:0000256" key="1">
    <source>
        <dbReference type="ARBA" id="ARBA00010996"/>
    </source>
</evidence>
<name>A0A418VRP4_9PROT</name>
<evidence type="ECO:0000313" key="7">
    <source>
        <dbReference type="Proteomes" id="UP000283458"/>
    </source>
</evidence>
<evidence type="ECO:0000256" key="3">
    <source>
        <dbReference type="PIRSR" id="PIRSR603782-1"/>
    </source>
</evidence>
<dbReference type="SUPFAM" id="SSF52833">
    <property type="entry name" value="Thioredoxin-like"/>
    <property type="match status" value="1"/>
</dbReference>
<dbReference type="PROSITE" id="PS51352">
    <property type="entry name" value="THIOREDOXIN_2"/>
    <property type="match status" value="1"/>
</dbReference>
<sequence>MRAKTWMWGAGAALALALTVGALWSQIGAAKHTADNGKALLAALGGPFSLTDQNGRTVTDRDFHGRVVALFFGYTFCPDICPTDLQILAEALDKLGPRADGVQPLFVTIDPQRDTPAQLAEFTTMFSPRILGLTGTPEQIADAAKRYRAYYARAKGGDGDAYTMDHSAFLYLLDRQGKLAEVLPHATPADRVAAALTNLLDQKPGPQS</sequence>
<feature type="binding site" evidence="3">
    <location>
        <position position="81"/>
    </location>
    <ligand>
        <name>Cu cation</name>
        <dbReference type="ChEBI" id="CHEBI:23378"/>
    </ligand>
</feature>
<dbReference type="OrthoDB" id="9790194at2"/>
<dbReference type="RefSeq" id="WP_119832612.1">
    <property type="nucleotide sequence ID" value="NZ_QYUL01000003.1"/>
</dbReference>
<dbReference type="FunFam" id="3.40.30.10:FF:000013">
    <property type="entry name" value="Blast:Protein SCO1 homolog, mitochondrial"/>
    <property type="match status" value="1"/>
</dbReference>
<accession>A0A418VRP4</accession>
<dbReference type="InterPro" id="IPR003782">
    <property type="entry name" value="SCO1/SenC"/>
</dbReference>
<evidence type="ECO:0000256" key="2">
    <source>
        <dbReference type="ARBA" id="ARBA00023008"/>
    </source>
</evidence>
<comment type="similarity">
    <text evidence="1">Belongs to the SCO1/2 family.</text>
</comment>
<dbReference type="PANTHER" id="PTHR12151:SF25">
    <property type="entry name" value="LINALOOL DEHYDRATASE_ISOMERASE DOMAIN-CONTAINING PROTEIN"/>
    <property type="match status" value="1"/>
</dbReference>
<dbReference type="Pfam" id="PF02630">
    <property type="entry name" value="SCO1-SenC"/>
    <property type="match status" value="1"/>
</dbReference>
<keyword evidence="2 3" id="KW-0186">Copper</keyword>